<feature type="domain" description="Chalcone isomerase" evidence="2">
    <location>
        <begin position="60"/>
        <end position="205"/>
    </location>
</feature>
<dbReference type="AlphaFoldDB" id="A0A975HH94"/>
<evidence type="ECO:0000313" key="3">
    <source>
        <dbReference type="EMBL" id="QTH62865.1"/>
    </source>
</evidence>
<dbReference type="KEGG" id="psym:J1N51_08805"/>
<feature type="signal peptide" evidence="1">
    <location>
        <begin position="1"/>
        <end position="23"/>
    </location>
</feature>
<keyword evidence="1" id="KW-0732">Signal</keyword>
<dbReference type="Pfam" id="PF16036">
    <property type="entry name" value="Chalcone_3"/>
    <property type="match status" value="1"/>
</dbReference>
<accession>A0A975HH94</accession>
<protein>
    <submittedName>
        <fullName evidence="3">Chalcone isomerase family protein</fullName>
    </submittedName>
</protein>
<evidence type="ECO:0000313" key="4">
    <source>
        <dbReference type="Proteomes" id="UP000682739"/>
    </source>
</evidence>
<proteinExistence type="predicted"/>
<keyword evidence="4" id="KW-1185">Reference proteome</keyword>
<dbReference type="Proteomes" id="UP000682739">
    <property type="component" value="Chromosome"/>
</dbReference>
<dbReference type="RefSeq" id="WP_208830473.1">
    <property type="nucleotide sequence ID" value="NZ_CP072110.1"/>
</dbReference>
<dbReference type="EMBL" id="CP072110">
    <property type="protein sequence ID" value="QTH62865.1"/>
    <property type="molecule type" value="Genomic_DNA"/>
</dbReference>
<gene>
    <name evidence="3" type="ORF">J1N51_08805</name>
</gene>
<evidence type="ECO:0000259" key="2">
    <source>
        <dbReference type="Pfam" id="PF16036"/>
    </source>
</evidence>
<dbReference type="GO" id="GO:0016853">
    <property type="term" value="F:isomerase activity"/>
    <property type="evidence" value="ECO:0007669"/>
    <property type="project" value="UniProtKB-KW"/>
</dbReference>
<dbReference type="InterPro" id="IPR016087">
    <property type="entry name" value="Chalcone_isomerase"/>
</dbReference>
<evidence type="ECO:0000256" key="1">
    <source>
        <dbReference type="SAM" id="SignalP"/>
    </source>
</evidence>
<name>A0A975HH94_9GAMM</name>
<sequence>MTSLRGLTIKSLCTALCMICAFAVELVHASSAITTDQHQHSSTPVTSYQIDGATFKTSASTQLKQVGMAEFSYLFWDVYDSYLFNHSGKIDPNYTWYEQAPLVLEIRYKRDIKADELIDSTIEQWQHLNLKADQYEAYVPWLKKVWPNLKKGDRLALLVQDGQSVFFYNQQELARQPDPYFARIFLDIWLSPDTSEPKLRKKLLGIK</sequence>
<organism evidence="3 4">
    <name type="scientific">Psychrosphaera ytuae</name>
    <dbReference type="NCBI Taxonomy" id="2820710"/>
    <lineage>
        <taxon>Bacteria</taxon>
        <taxon>Pseudomonadati</taxon>
        <taxon>Pseudomonadota</taxon>
        <taxon>Gammaproteobacteria</taxon>
        <taxon>Alteromonadales</taxon>
        <taxon>Pseudoalteromonadaceae</taxon>
        <taxon>Psychrosphaera</taxon>
    </lineage>
</organism>
<feature type="chain" id="PRO_5037823267" evidence="1">
    <location>
        <begin position="24"/>
        <end position="207"/>
    </location>
</feature>
<keyword evidence="3" id="KW-0413">Isomerase</keyword>
<reference evidence="3" key="1">
    <citation type="submission" date="2021-03" db="EMBL/GenBank/DDBJ databases">
        <title>Description of Psychrosphaera ytuae sp. nov. isolated from deep sea sediment of South China Sea.</title>
        <authorList>
            <person name="Zhang J."/>
            <person name="Xu X.-D."/>
        </authorList>
    </citation>
    <scope>NUCLEOTIDE SEQUENCE</scope>
    <source>
        <strain evidence="3">MTZ26</strain>
    </source>
</reference>